<organism evidence="6 7">
    <name type="scientific">Nocardioides taihuensis</name>
    <dbReference type="NCBI Taxonomy" id="1835606"/>
    <lineage>
        <taxon>Bacteria</taxon>
        <taxon>Bacillati</taxon>
        <taxon>Actinomycetota</taxon>
        <taxon>Actinomycetes</taxon>
        <taxon>Propionibacteriales</taxon>
        <taxon>Nocardioidaceae</taxon>
        <taxon>Nocardioides</taxon>
    </lineage>
</organism>
<evidence type="ECO:0000256" key="4">
    <source>
        <dbReference type="PROSITE-ProRule" id="PRU00335"/>
    </source>
</evidence>
<dbReference type="InterPro" id="IPR001647">
    <property type="entry name" value="HTH_TetR"/>
</dbReference>
<keyword evidence="2 4" id="KW-0238">DNA-binding</keyword>
<name>A0ABW0BJ49_9ACTN</name>
<gene>
    <name evidence="6" type="ORF">ACFPGP_09835</name>
</gene>
<proteinExistence type="predicted"/>
<evidence type="ECO:0000259" key="5">
    <source>
        <dbReference type="PROSITE" id="PS50977"/>
    </source>
</evidence>
<evidence type="ECO:0000256" key="1">
    <source>
        <dbReference type="ARBA" id="ARBA00023015"/>
    </source>
</evidence>
<dbReference type="Pfam" id="PF16859">
    <property type="entry name" value="TetR_C_11"/>
    <property type="match status" value="1"/>
</dbReference>
<dbReference type="InterPro" id="IPR009057">
    <property type="entry name" value="Homeodomain-like_sf"/>
</dbReference>
<keyword evidence="7" id="KW-1185">Reference proteome</keyword>
<dbReference type="Gene3D" id="1.10.10.60">
    <property type="entry name" value="Homeodomain-like"/>
    <property type="match status" value="1"/>
</dbReference>
<dbReference type="InterPro" id="IPR036271">
    <property type="entry name" value="Tet_transcr_reg_TetR-rel_C_sf"/>
</dbReference>
<protein>
    <submittedName>
        <fullName evidence="6">TetR/AcrR family transcriptional regulator</fullName>
    </submittedName>
</protein>
<keyword evidence="1" id="KW-0805">Transcription regulation</keyword>
<evidence type="ECO:0000313" key="7">
    <source>
        <dbReference type="Proteomes" id="UP001596087"/>
    </source>
</evidence>
<comment type="caution">
    <text evidence="6">The sequence shown here is derived from an EMBL/GenBank/DDBJ whole genome shotgun (WGS) entry which is preliminary data.</text>
</comment>
<accession>A0ABW0BJ49</accession>
<dbReference type="RefSeq" id="WP_378589658.1">
    <property type="nucleotide sequence ID" value="NZ_JBHSKD010000009.1"/>
</dbReference>
<feature type="domain" description="HTH tetR-type" evidence="5">
    <location>
        <begin position="11"/>
        <end position="71"/>
    </location>
</feature>
<feature type="DNA-binding region" description="H-T-H motif" evidence="4">
    <location>
        <begin position="34"/>
        <end position="53"/>
    </location>
</feature>
<evidence type="ECO:0000256" key="2">
    <source>
        <dbReference type="ARBA" id="ARBA00023125"/>
    </source>
</evidence>
<reference evidence="7" key="1">
    <citation type="journal article" date="2019" name="Int. J. Syst. Evol. Microbiol.">
        <title>The Global Catalogue of Microorganisms (GCM) 10K type strain sequencing project: providing services to taxonomists for standard genome sequencing and annotation.</title>
        <authorList>
            <consortium name="The Broad Institute Genomics Platform"/>
            <consortium name="The Broad Institute Genome Sequencing Center for Infectious Disease"/>
            <person name="Wu L."/>
            <person name="Ma J."/>
        </authorList>
    </citation>
    <scope>NUCLEOTIDE SEQUENCE [LARGE SCALE GENOMIC DNA]</scope>
    <source>
        <strain evidence="7">DFY41</strain>
    </source>
</reference>
<dbReference type="PROSITE" id="PS50977">
    <property type="entry name" value="HTH_TETR_2"/>
    <property type="match status" value="1"/>
</dbReference>
<dbReference type="Gene3D" id="1.10.357.10">
    <property type="entry name" value="Tetracycline Repressor, domain 2"/>
    <property type="match status" value="1"/>
</dbReference>
<dbReference type="InterPro" id="IPR011075">
    <property type="entry name" value="TetR_C"/>
</dbReference>
<dbReference type="PANTHER" id="PTHR30055:SF230">
    <property type="entry name" value="TRANSCRIPTIONAL REGULATORY PROTEIN (PROBABLY TETR-FAMILY)-RELATED"/>
    <property type="match status" value="1"/>
</dbReference>
<dbReference type="EMBL" id="JBHSKD010000009">
    <property type="protein sequence ID" value="MFC5176972.1"/>
    <property type="molecule type" value="Genomic_DNA"/>
</dbReference>
<evidence type="ECO:0000256" key="3">
    <source>
        <dbReference type="ARBA" id="ARBA00023163"/>
    </source>
</evidence>
<dbReference type="Pfam" id="PF00440">
    <property type="entry name" value="TetR_N"/>
    <property type="match status" value="1"/>
</dbReference>
<keyword evidence="3" id="KW-0804">Transcription</keyword>
<evidence type="ECO:0000313" key="6">
    <source>
        <dbReference type="EMBL" id="MFC5176972.1"/>
    </source>
</evidence>
<sequence>MTTGTGRPRDATIDVAVLEATLRQLARDGMGGLSLAAVAAEAGTTRPAIYRRWADKSALVVDAVAHLAAVDPPVARGEPFADLVAELEHFRHCITEAAALPLAGLMMGDGVTPAVRDQYAREVVRPRRARIRACLESALARGELSPDADLAVAGSFLTGSWYAFALSDTTPPDDWARRTATLVWRACGGSPP</sequence>
<dbReference type="SUPFAM" id="SSF46689">
    <property type="entry name" value="Homeodomain-like"/>
    <property type="match status" value="1"/>
</dbReference>
<dbReference type="SUPFAM" id="SSF48498">
    <property type="entry name" value="Tetracyclin repressor-like, C-terminal domain"/>
    <property type="match status" value="1"/>
</dbReference>
<dbReference type="PANTHER" id="PTHR30055">
    <property type="entry name" value="HTH-TYPE TRANSCRIPTIONAL REGULATOR RUTR"/>
    <property type="match status" value="1"/>
</dbReference>
<dbReference type="InterPro" id="IPR050109">
    <property type="entry name" value="HTH-type_TetR-like_transc_reg"/>
</dbReference>
<dbReference type="Proteomes" id="UP001596087">
    <property type="component" value="Unassembled WGS sequence"/>
</dbReference>